<feature type="compositionally biased region" description="Low complexity" evidence="3">
    <location>
        <begin position="95"/>
        <end position="110"/>
    </location>
</feature>
<keyword evidence="2" id="KW-0175">Coiled coil</keyword>
<dbReference type="GO" id="GO:0003729">
    <property type="term" value="F:mRNA binding"/>
    <property type="evidence" value="ECO:0007669"/>
    <property type="project" value="TreeGrafter"/>
</dbReference>
<dbReference type="CDD" id="cd22384">
    <property type="entry name" value="KH-I_KHDRBS"/>
    <property type="match status" value="1"/>
</dbReference>
<dbReference type="AlphaFoldDB" id="A0A7R8CQ34"/>
<feature type="domain" description="K Homology" evidence="4">
    <location>
        <begin position="187"/>
        <end position="285"/>
    </location>
</feature>
<dbReference type="SMART" id="SM00322">
    <property type="entry name" value="KH"/>
    <property type="match status" value="1"/>
</dbReference>
<dbReference type="SUPFAM" id="SSF54791">
    <property type="entry name" value="Eukaryotic type KH-domain (KH-domain type I)"/>
    <property type="match status" value="1"/>
</dbReference>
<evidence type="ECO:0000256" key="2">
    <source>
        <dbReference type="SAM" id="Coils"/>
    </source>
</evidence>
<feature type="coiled-coil region" evidence="2">
    <location>
        <begin position="122"/>
        <end position="152"/>
    </location>
</feature>
<feature type="region of interest" description="Disordered" evidence="3">
    <location>
        <begin position="82"/>
        <end position="110"/>
    </location>
</feature>
<sequence length="490" mass="51975">MMASVPGNLLHPSLMPTLAGLIPLNQGSGALSVLHSLQQNRLLFQTPVVAAAAPGPSHHPPPQVPPEVTLGNGLFTSSGPIEIPSSSSNHHHHIMSMSPPARSLSSSSSPPVGVDSGILFSTEESTELIKELQKEKESLESISAENKNHTLKLIDQEIQRLQSGLKGGGSGLKDSIKYVDVYRERPIRLTVRVLVPVREHPKFNFVGKLLGPKGNSMKRLQEETMSKMAVLGRGSMRDKQKEEELRASSDPKYQHLNEELHVEITAFAPPAEAHARIAYALTEVRKYLIPDSNDEIRLEQMREIEILAANGGDSLTIAALAAAAASDPKRGQTTNTLHAAAAAGGLTLAAANLRPQPTAALLRSPGTPFLGNTGIRNPLTPTSSTFPPLVHKIVSTSSSCSSSSTSSISSVSSSSTTNNAVAPKNGPHGLIMGGDGGAEFLHMESACREDGLLTGPMGGDETNGIMINGLKAPGVFHDNRIKLRQNIAPY</sequence>
<organism evidence="5 6">
    <name type="scientific">Lepeophtheirus salmonis</name>
    <name type="common">Salmon louse</name>
    <name type="synonym">Caligus salmonis</name>
    <dbReference type="NCBI Taxonomy" id="72036"/>
    <lineage>
        <taxon>Eukaryota</taxon>
        <taxon>Metazoa</taxon>
        <taxon>Ecdysozoa</taxon>
        <taxon>Arthropoda</taxon>
        <taxon>Crustacea</taxon>
        <taxon>Multicrustacea</taxon>
        <taxon>Hexanauplia</taxon>
        <taxon>Copepoda</taxon>
        <taxon>Siphonostomatoida</taxon>
        <taxon>Caligidae</taxon>
        <taxon>Lepeophtheirus</taxon>
    </lineage>
</organism>
<dbReference type="InterPro" id="IPR055256">
    <property type="entry name" value="KH_1_KHDC4/BBP-like"/>
</dbReference>
<dbReference type="InterPro" id="IPR045071">
    <property type="entry name" value="BBP-like"/>
</dbReference>
<gene>
    <name evidence="5" type="ORF">LSAA_8175</name>
</gene>
<evidence type="ECO:0000259" key="4">
    <source>
        <dbReference type="SMART" id="SM00322"/>
    </source>
</evidence>
<evidence type="ECO:0000313" key="5">
    <source>
        <dbReference type="EMBL" id="CAF2889405.1"/>
    </source>
</evidence>
<dbReference type="Proteomes" id="UP000675881">
    <property type="component" value="Chromosome 3"/>
</dbReference>
<evidence type="ECO:0000256" key="1">
    <source>
        <dbReference type="ARBA" id="ARBA00022884"/>
    </source>
</evidence>
<dbReference type="PANTHER" id="PTHR11208:SF42">
    <property type="entry name" value="QUAKING RELATED 54B, ISOFORM E"/>
    <property type="match status" value="1"/>
</dbReference>
<dbReference type="GO" id="GO:0000381">
    <property type="term" value="P:regulation of alternative mRNA splicing, via spliceosome"/>
    <property type="evidence" value="ECO:0007669"/>
    <property type="project" value="TreeGrafter"/>
</dbReference>
<dbReference type="EMBL" id="HG994582">
    <property type="protein sequence ID" value="CAF2889405.1"/>
    <property type="molecule type" value="Genomic_DNA"/>
</dbReference>
<dbReference type="Pfam" id="PF22675">
    <property type="entry name" value="KH-I_KHDC4-BBP"/>
    <property type="match status" value="1"/>
</dbReference>
<dbReference type="GO" id="GO:0005634">
    <property type="term" value="C:nucleus"/>
    <property type="evidence" value="ECO:0007669"/>
    <property type="project" value="TreeGrafter"/>
</dbReference>
<dbReference type="OrthoDB" id="6777263at2759"/>
<protein>
    <submittedName>
        <fullName evidence="5">KHDRBS3</fullName>
    </submittedName>
</protein>
<dbReference type="InterPro" id="IPR004087">
    <property type="entry name" value="KH_dom"/>
</dbReference>
<evidence type="ECO:0000256" key="3">
    <source>
        <dbReference type="SAM" id="MobiDB-lite"/>
    </source>
</evidence>
<keyword evidence="1" id="KW-0694">RNA-binding</keyword>
<accession>A0A7R8CQ34</accession>
<feature type="compositionally biased region" description="Low complexity" evidence="3">
    <location>
        <begin position="396"/>
        <end position="417"/>
    </location>
</feature>
<keyword evidence="6" id="KW-1185">Reference proteome</keyword>
<reference evidence="5" key="1">
    <citation type="submission" date="2021-02" db="EMBL/GenBank/DDBJ databases">
        <authorList>
            <person name="Bekaert M."/>
        </authorList>
    </citation>
    <scope>NUCLEOTIDE SEQUENCE</scope>
    <source>
        <strain evidence="5">IoA-00</strain>
    </source>
</reference>
<dbReference type="Gene3D" id="3.30.1370.10">
    <property type="entry name" value="K Homology domain, type 1"/>
    <property type="match status" value="1"/>
</dbReference>
<name>A0A7R8CQ34_LEPSM</name>
<dbReference type="InterPro" id="IPR036612">
    <property type="entry name" value="KH_dom_type_1_sf"/>
</dbReference>
<feature type="region of interest" description="Disordered" evidence="3">
    <location>
        <begin position="396"/>
        <end position="426"/>
    </location>
</feature>
<dbReference type="PANTHER" id="PTHR11208">
    <property type="entry name" value="RNA-BINDING PROTEIN RELATED"/>
    <property type="match status" value="1"/>
</dbReference>
<proteinExistence type="predicted"/>
<evidence type="ECO:0000313" key="6">
    <source>
        <dbReference type="Proteomes" id="UP000675881"/>
    </source>
</evidence>